<dbReference type="PANTHER" id="PTHR43735">
    <property type="entry name" value="APOPTOSIS-INDUCING FACTOR 1"/>
    <property type="match status" value="1"/>
</dbReference>
<gene>
    <name evidence="2" type="ORF">Micbo1qcDRAFT_224999</name>
</gene>
<dbReference type="GO" id="GO:0005737">
    <property type="term" value="C:cytoplasm"/>
    <property type="evidence" value="ECO:0007669"/>
    <property type="project" value="TreeGrafter"/>
</dbReference>
<organism evidence="2 3">
    <name type="scientific">Microdochium bolleyi</name>
    <dbReference type="NCBI Taxonomy" id="196109"/>
    <lineage>
        <taxon>Eukaryota</taxon>
        <taxon>Fungi</taxon>
        <taxon>Dikarya</taxon>
        <taxon>Ascomycota</taxon>
        <taxon>Pezizomycotina</taxon>
        <taxon>Sordariomycetes</taxon>
        <taxon>Xylariomycetidae</taxon>
        <taxon>Xylariales</taxon>
        <taxon>Microdochiaceae</taxon>
        <taxon>Microdochium</taxon>
    </lineage>
</organism>
<dbReference type="EMBL" id="KQ964303">
    <property type="protein sequence ID" value="KXJ85001.1"/>
    <property type="molecule type" value="Genomic_DNA"/>
</dbReference>
<evidence type="ECO:0000313" key="3">
    <source>
        <dbReference type="Proteomes" id="UP000070501"/>
    </source>
</evidence>
<dbReference type="PRINTS" id="PR00368">
    <property type="entry name" value="FADPNR"/>
</dbReference>
<feature type="domain" description="FAD/NAD(P)-binding" evidence="1">
    <location>
        <begin position="57"/>
        <end position="312"/>
    </location>
</feature>
<dbReference type="PRINTS" id="PR00469">
    <property type="entry name" value="PNDRDTASEII"/>
</dbReference>
<evidence type="ECO:0000313" key="2">
    <source>
        <dbReference type="EMBL" id="KXJ85001.1"/>
    </source>
</evidence>
<dbReference type="FunCoup" id="A0A136IJ75">
    <property type="interactions" value="377"/>
</dbReference>
<reference evidence="3" key="1">
    <citation type="submission" date="2016-02" db="EMBL/GenBank/DDBJ databases">
        <title>Draft genome sequence of Microdochium bolleyi, a fungal endophyte of beachgrass.</title>
        <authorList>
            <consortium name="DOE Joint Genome Institute"/>
            <person name="David A.S."/>
            <person name="May G."/>
            <person name="Haridas S."/>
            <person name="Lim J."/>
            <person name="Wang M."/>
            <person name="Labutti K."/>
            <person name="Lipzen A."/>
            <person name="Barry K."/>
            <person name="Grigoriev I.V."/>
        </authorList>
    </citation>
    <scope>NUCLEOTIDE SEQUENCE [LARGE SCALE GENOMIC DNA]</scope>
    <source>
        <strain evidence="3">J235TASD1</strain>
    </source>
</reference>
<dbReference type="InterPro" id="IPR036188">
    <property type="entry name" value="FAD/NAD-bd_sf"/>
</dbReference>
<dbReference type="OrthoDB" id="202203at2759"/>
<dbReference type="Gene3D" id="3.50.50.100">
    <property type="match status" value="1"/>
</dbReference>
<proteinExistence type="predicted"/>
<dbReference type="InParanoid" id="A0A136IJ75"/>
<sequence>MAPRLVGKTILSAKFISYLLGFLSKAVGEAFIGLLAAPFKKSAAGSGQQIPESELRNIVIVGASYAGYEAARAIATGLPPDSPYRVIVLPRFCVVNHEEKAFIPYGALLKGVPSQRLRWVQDRVSSINRESVTLHDAGIDIPYDFLVIATGSGATDGLPSRVGSNDRATGIELLQKFQARIAHTERIVVVGGGAAGVELATDAKEKYPDKHITLVHSREAVIHRFRPELQAVAKKGIEDLGIELVLGERATKSDTDEKSIDCAGQKPSSDILLGLSPSSIASSGKISVKPSLQISDNSLPNIYVCGDVSDTGVRNPNARFAYNQALAAASNVILAAQGKAPTNTYTKFWGDGVIKLTLGITISVTHLSDSTNELLFNGKEKAEELMSARAWSHMGATPYADPNLEGPAIKCTPEQVAALAVSSSSTSSSANVATGAGAADAHKTAAAVETAVPVEGAAVEKVTV</sequence>
<dbReference type="GO" id="GO:0050660">
    <property type="term" value="F:flavin adenine dinucleotide binding"/>
    <property type="evidence" value="ECO:0007669"/>
    <property type="project" value="TreeGrafter"/>
</dbReference>
<keyword evidence="3" id="KW-1185">Reference proteome</keyword>
<name>A0A136IJ75_9PEZI</name>
<dbReference type="InterPro" id="IPR023753">
    <property type="entry name" value="FAD/NAD-binding_dom"/>
</dbReference>
<dbReference type="STRING" id="196109.A0A136IJ75"/>
<accession>A0A136IJ75</accession>
<dbReference type="Pfam" id="PF07992">
    <property type="entry name" value="Pyr_redox_2"/>
    <property type="match status" value="1"/>
</dbReference>
<dbReference type="GO" id="GO:0004174">
    <property type="term" value="F:electron-transferring-flavoprotein dehydrogenase activity"/>
    <property type="evidence" value="ECO:0007669"/>
    <property type="project" value="TreeGrafter"/>
</dbReference>
<dbReference type="AlphaFoldDB" id="A0A136IJ75"/>
<protein>
    <recommendedName>
        <fullName evidence="1">FAD/NAD(P)-binding domain-containing protein</fullName>
    </recommendedName>
</protein>
<evidence type="ECO:0000259" key="1">
    <source>
        <dbReference type="Pfam" id="PF07992"/>
    </source>
</evidence>
<dbReference type="Proteomes" id="UP000070501">
    <property type="component" value="Unassembled WGS sequence"/>
</dbReference>
<dbReference type="SUPFAM" id="SSF51905">
    <property type="entry name" value="FAD/NAD(P)-binding domain"/>
    <property type="match status" value="1"/>
</dbReference>
<dbReference type="PANTHER" id="PTHR43735:SF11">
    <property type="entry name" value="HYPOTHETICAL OXIDOREDUCTASE (EUROFUNG)"/>
    <property type="match status" value="1"/>
</dbReference>